<sequence>MRTKKWLVMVLSIIAFNTYSQIQITFPVSRMVFQRNNDNHANVNITGSYFQQLDRIDARAFPVYPGQGNEVGWTTIQDFLTTGIFNGFLHLSGGWYNIEVRGVLNGQVVTSSVLERVGVGEVFIVAGQSNAQGDPSYAGGAIGANDDRVSTINYYNAALNENQLPFQFSHMGNFSSIAPYNYVPWFWGRLGDKLAQRYNVPVLFYGAALGGIGVSAWQRSSNGEDLRKELPSFIAVPGMPYRALKAALQHYVTRTGVRAVLWQQGESDDNTSSNAYFNNLKIVIEQTRNDSGKGDLAWVVARSSRNPQPHQNVIDGQNITIDNVHNVFRGPNTDEIVGANFRADGVHFHNEGLNRAAEYWDAALNDGFFSSSQPLESRGLVNVSLSCNPANPNNKFTIQVNGDYRSFNWSNSSTDRSITVNNGSYTVRTTDWSGNTLYSQPIPISPNNPIVNPSINISGPTTFCDGGSVVLSSSETGGNVWNNGERGQTIVARTSGSFVLTNYSLNGCPSVSSAVNVNVNPLPRNSIIATKDLPICPDDSVSLVTNNFDDKISYEWSTSSNGQKIVVRNAGTYSLKLRDQNGCESTSFIDIALRNRPVTSIVPDGPTVFCLGKSVNLRANDDFSGYFWSNGISTKSNNINQSGEYSLTVKDGFGCFSLPVSQRVTVNPLPTVEIAATGLEQFCPGNVVNLEAASNENFVYMWSTGAASKAVTIANPGLYTLRVRDVNGCESTADSISLSFIPPPSVSISTIDNINTICDGLSVTLNGSNAVSYAWSTGATSKDIVVQQAGNYTLKIRDDKNCESDPVSFQVFVKDTPPAPTLEKDGAYQVVAVPATTIPGHFFNWKLDETALTDTTAILKVPRQGNFAVRTALRYNNTNNGSLVCFSPFSQLLNFLIPENDNGLRVYPNPNPTGLFTIETFGDNPNARIDVFNMRGANVFSGTLAELKEKRELNLKSLEPGMYIIRLTSGEFRATQKLFIKF</sequence>
<evidence type="ECO:0000256" key="2">
    <source>
        <dbReference type="SAM" id="SignalP"/>
    </source>
</evidence>
<evidence type="ECO:0000313" key="5">
    <source>
        <dbReference type="EMBL" id="RYU96991.1"/>
    </source>
</evidence>
<feature type="domain" description="Sialate O-acetylesterase" evidence="3">
    <location>
        <begin position="121"/>
        <end position="352"/>
    </location>
</feature>
<dbReference type="SUPFAM" id="SSF52266">
    <property type="entry name" value="SGNH hydrolase"/>
    <property type="match status" value="1"/>
</dbReference>
<dbReference type="NCBIfam" id="TIGR04183">
    <property type="entry name" value="Por_Secre_tail"/>
    <property type="match status" value="1"/>
</dbReference>
<dbReference type="OrthoDB" id="1488710at2"/>
<name>A0A4Q5M3U6_9BACT</name>
<accession>A0A4Q5M3U6</accession>
<dbReference type="GO" id="GO:0016788">
    <property type="term" value="F:hydrolase activity, acting on ester bonds"/>
    <property type="evidence" value="ECO:0007669"/>
    <property type="project" value="UniProtKB-ARBA"/>
</dbReference>
<evidence type="ECO:0000313" key="6">
    <source>
        <dbReference type="Proteomes" id="UP000293162"/>
    </source>
</evidence>
<organism evidence="5 6">
    <name type="scientific">Emticicia agri</name>
    <dbReference type="NCBI Taxonomy" id="2492393"/>
    <lineage>
        <taxon>Bacteria</taxon>
        <taxon>Pseudomonadati</taxon>
        <taxon>Bacteroidota</taxon>
        <taxon>Cytophagia</taxon>
        <taxon>Cytophagales</taxon>
        <taxon>Leadbetterellaceae</taxon>
        <taxon>Emticicia</taxon>
    </lineage>
</organism>
<evidence type="ECO:0000256" key="1">
    <source>
        <dbReference type="ARBA" id="ARBA00022801"/>
    </source>
</evidence>
<dbReference type="Pfam" id="PF18962">
    <property type="entry name" value="Por_Secre_tail"/>
    <property type="match status" value="1"/>
</dbReference>
<keyword evidence="2" id="KW-0732">Signal</keyword>
<dbReference type="Gene3D" id="3.40.50.1110">
    <property type="entry name" value="SGNH hydrolase"/>
    <property type="match status" value="1"/>
</dbReference>
<evidence type="ECO:0000259" key="3">
    <source>
        <dbReference type="Pfam" id="PF03629"/>
    </source>
</evidence>
<dbReference type="AlphaFoldDB" id="A0A4Q5M3U6"/>
<dbReference type="InterPro" id="IPR005181">
    <property type="entry name" value="SASA"/>
</dbReference>
<keyword evidence="1" id="KW-0378">Hydrolase</keyword>
<feature type="signal peptide" evidence="2">
    <location>
        <begin position="1"/>
        <end position="20"/>
    </location>
</feature>
<evidence type="ECO:0000259" key="4">
    <source>
        <dbReference type="Pfam" id="PF18962"/>
    </source>
</evidence>
<dbReference type="Pfam" id="PF03629">
    <property type="entry name" value="SASA"/>
    <property type="match status" value="1"/>
</dbReference>
<dbReference type="InterPro" id="IPR036514">
    <property type="entry name" value="SGNH_hydro_sf"/>
</dbReference>
<feature type="domain" description="Secretion system C-terminal sorting" evidence="4">
    <location>
        <begin position="906"/>
        <end position="980"/>
    </location>
</feature>
<gene>
    <name evidence="5" type="ORF">EWM59_03520</name>
</gene>
<dbReference type="EMBL" id="SEWF01000004">
    <property type="protein sequence ID" value="RYU96991.1"/>
    <property type="molecule type" value="Genomic_DNA"/>
</dbReference>
<dbReference type="RefSeq" id="WP_130019567.1">
    <property type="nucleotide sequence ID" value="NZ_SEWF01000004.1"/>
</dbReference>
<dbReference type="Proteomes" id="UP000293162">
    <property type="component" value="Unassembled WGS sequence"/>
</dbReference>
<dbReference type="InterPro" id="IPR026444">
    <property type="entry name" value="Secre_tail"/>
</dbReference>
<proteinExistence type="predicted"/>
<reference evidence="5 6" key="1">
    <citation type="submission" date="2019-02" db="EMBL/GenBank/DDBJ databases">
        <title>Bacterial novel species Emticicia sp. 17J42-9 isolated from soil.</title>
        <authorList>
            <person name="Jung H.-Y."/>
        </authorList>
    </citation>
    <scope>NUCLEOTIDE SEQUENCE [LARGE SCALE GENOMIC DNA]</scope>
    <source>
        <strain evidence="5 6">17J42-9</strain>
    </source>
</reference>
<feature type="chain" id="PRO_5020640683" evidence="2">
    <location>
        <begin position="21"/>
        <end position="982"/>
    </location>
</feature>
<comment type="caution">
    <text evidence="5">The sequence shown here is derived from an EMBL/GenBank/DDBJ whole genome shotgun (WGS) entry which is preliminary data.</text>
</comment>
<keyword evidence="6" id="KW-1185">Reference proteome</keyword>
<protein>
    <submittedName>
        <fullName evidence="5">T9SS type A sorting domain-containing protein</fullName>
    </submittedName>
</protein>